<keyword evidence="3" id="KW-0964">Secreted</keyword>
<feature type="signal peptide" evidence="5">
    <location>
        <begin position="1"/>
        <end position="23"/>
    </location>
</feature>
<feature type="chain" id="PRO_5040845164" description="Auxiliary Activity family 9 catalytic domain-containing protein" evidence="5">
    <location>
        <begin position="24"/>
        <end position="267"/>
    </location>
</feature>
<comment type="subcellular location">
    <subcellularLocation>
        <location evidence="2">Secreted</location>
    </subcellularLocation>
</comment>
<evidence type="ECO:0000256" key="1">
    <source>
        <dbReference type="ARBA" id="ARBA00001973"/>
    </source>
</evidence>
<dbReference type="InterPro" id="IPR005103">
    <property type="entry name" value="AA9_LPMO"/>
</dbReference>
<evidence type="ECO:0000256" key="5">
    <source>
        <dbReference type="SAM" id="SignalP"/>
    </source>
</evidence>
<dbReference type="Gene3D" id="2.70.50.70">
    <property type="match status" value="1"/>
</dbReference>
<keyword evidence="4" id="KW-1015">Disulfide bond</keyword>
<dbReference type="AlphaFoldDB" id="A0A9W8XWX4"/>
<dbReference type="CDD" id="cd21175">
    <property type="entry name" value="LPMO_AA9"/>
    <property type="match status" value="1"/>
</dbReference>
<keyword evidence="8" id="KW-1185">Reference proteome</keyword>
<dbReference type="InterPro" id="IPR049892">
    <property type="entry name" value="AA9"/>
</dbReference>
<evidence type="ECO:0000313" key="8">
    <source>
        <dbReference type="Proteomes" id="UP001140513"/>
    </source>
</evidence>
<reference evidence="7" key="1">
    <citation type="submission" date="2022-10" db="EMBL/GenBank/DDBJ databases">
        <title>Tapping the CABI collections for fungal endophytes: first genome assemblies for Collariella, Neodidymelliopsis, Ascochyta clinopodiicola, Didymella pomorum, Didymosphaeria variabile, Neocosmospora piperis and Neocucurbitaria cava.</title>
        <authorList>
            <person name="Hill R."/>
        </authorList>
    </citation>
    <scope>NUCLEOTIDE SEQUENCE</scope>
    <source>
        <strain evidence="7">IMI 356815</strain>
    </source>
</reference>
<protein>
    <recommendedName>
        <fullName evidence="6">Auxiliary Activity family 9 catalytic domain-containing protein</fullName>
    </recommendedName>
</protein>
<dbReference type="PANTHER" id="PTHR33353:SF34">
    <property type="entry name" value="ENDO-BETA-1,4-GLUCANASE D"/>
    <property type="match status" value="1"/>
</dbReference>
<sequence>MRLSTSTLPAVLTTLISTTSAHGRITNITTSSGTVYPGWDPATPQSLLATPLAAWRASNLGNIFVKPSQFNTSDIICHYNATPGALHIPTTAGSTLKVQWNEWPVSHKGPVLTYLADCAGSCVDVDKEKLEWVKIDEVGWLNSSGVDVVPLGGTWGSDVLIANKASWMVKIPESLNEGNYVLRHEIIALHVAEQVNGAQAYPQCVNLKVASSGSRDVKKLEGGVVGENLYGIRDKGVLVDIHGNVTSYEIPGPMVWEFATRFEQPNE</sequence>
<accession>A0A9W8XWX4</accession>
<comment type="caution">
    <text evidence="7">The sequence shown here is derived from an EMBL/GenBank/DDBJ whole genome shotgun (WGS) entry which is preliminary data.</text>
</comment>
<dbReference type="PANTHER" id="PTHR33353">
    <property type="entry name" value="PUTATIVE (AFU_ORTHOLOGUE AFUA_1G12560)-RELATED"/>
    <property type="match status" value="1"/>
</dbReference>
<gene>
    <name evidence="7" type="ORF">N0V89_001283</name>
</gene>
<evidence type="ECO:0000313" key="7">
    <source>
        <dbReference type="EMBL" id="KAJ4360716.1"/>
    </source>
</evidence>
<feature type="domain" description="Auxiliary Activity family 9 catalytic" evidence="6">
    <location>
        <begin position="22"/>
        <end position="245"/>
    </location>
</feature>
<evidence type="ECO:0000259" key="6">
    <source>
        <dbReference type="Pfam" id="PF03443"/>
    </source>
</evidence>
<evidence type="ECO:0000256" key="2">
    <source>
        <dbReference type="ARBA" id="ARBA00004613"/>
    </source>
</evidence>
<evidence type="ECO:0000256" key="3">
    <source>
        <dbReference type="ARBA" id="ARBA00022525"/>
    </source>
</evidence>
<comment type="cofactor">
    <cofactor evidence="1">
        <name>Cu(2+)</name>
        <dbReference type="ChEBI" id="CHEBI:29036"/>
    </cofactor>
</comment>
<dbReference type="RefSeq" id="XP_056076918.1">
    <property type="nucleotide sequence ID" value="XM_056210096.1"/>
</dbReference>
<name>A0A9W8XWX4_9PLEO</name>
<dbReference type="OrthoDB" id="4849160at2759"/>
<dbReference type="EMBL" id="JAPEUX010000001">
    <property type="protein sequence ID" value="KAJ4360716.1"/>
    <property type="molecule type" value="Genomic_DNA"/>
</dbReference>
<keyword evidence="5" id="KW-0732">Signal</keyword>
<proteinExistence type="predicted"/>
<dbReference type="Pfam" id="PF03443">
    <property type="entry name" value="AA9"/>
    <property type="match status" value="1"/>
</dbReference>
<organism evidence="7 8">
    <name type="scientific">Didymosphaeria variabile</name>
    <dbReference type="NCBI Taxonomy" id="1932322"/>
    <lineage>
        <taxon>Eukaryota</taxon>
        <taxon>Fungi</taxon>
        <taxon>Dikarya</taxon>
        <taxon>Ascomycota</taxon>
        <taxon>Pezizomycotina</taxon>
        <taxon>Dothideomycetes</taxon>
        <taxon>Pleosporomycetidae</taxon>
        <taxon>Pleosporales</taxon>
        <taxon>Massarineae</taxon>
        <taxon>Didymosphaeriaceae</taxon>
        <taxon>Didymosphaeria</taxon>
    </lineage>
</organism>
<dbReference type="Proteomes" id="UP001140513">
    <property type="component" value="Unassembled WGS sequence"/>
</dbReference>
<dbReference type="GO" id="GO:0005576">
    <property type="term" value="C:extracellular region"/>
    <property type="evidence" value="ECO:0007669"/>
    <property type="project" value="UniProtKB-SubCell"/>
</dbReference>
<evidence type="ECO:0000256" key="4">
    <source>
        <dbReference type="ARBA" id="ARBA00023157"/>
    </source>
</evidence>
<dbReference type="GeneID" id="80904813"/>